<reference evidence="1 2" key="1">
    <citation type="submission" date="2014-12" db="EMBL/GenBank/DDBJ databases">
        <title>Genomes of Geoalkalibacter ferrihydriticus and Geoalkalibacter subterraneus, two haloalkaliphilic metal-reducing members of the Geobacteraceae.</title>
        <authorList>
            <person name="Badalamenti J.P."/>
            <person name="Torres C.I."/>
            <person name="Krajmalnik-Brown R."/>
            <person name="Bond D.R."/>
        </authorList>
    </citation>
    <scope>NUCLEOTIDE SEQUENCE [LARGE SCALE GENOMIC DNA]</scope>
    <source>
        <strain evidence="1 2">DSM 17813</strain>
    </source>
</reference>
<dbReference type="Pfam" id="PF11104">
    <property type="entry name" value="PilM_2"/>
    <property type="match status" value="1"/>
</dbReference>
<dbReference type="Proteomes" id="UP000035068">
    <property type="component" value="Unassembled WGS sequence"/>
</dbReference>
<protein>
    <recommendedName>
        <fullName evidence="3">Pilus assembly protein PilM</fullName>
    </recommendedName>
</protein>
<dbReference type="Gene3D" id="3.30.1490.300">
    <property type="match status" value="1"/>
</dbReference>
<dbReference type="EMBL" id="JWJD01000003">
    <property type="protein sequence ID" value="KIH76448.1"/>
    <property type="molecule type" value="Genomic_DNA"/>
</dbReference>
<dbReference type="Gene3D" id="3.30.420.40">
    <property type="match status" value="2"/>
</dbReference>
<dbReference type="SUPFAM" id="SSF53067">
    <property type="entry name" value="Actin-like ATPase domain"/>
    <property type="match status" value="1"/>
</dbReference>
<dbReference type="InterPro" id="IPR043129">
    <property type="entry name" value="ATPase_NBD"/>
</dbReference>
<keyword evidence="2" id="KW-1185">Reference proteome</keyword>
<sequence>MLRRCYLGLSINAARLQAVALRRQGKGVQLQGARAFDLKPGALVPSLREANLKDPGALTEALGEVLAPLAGREDRLAVSLPDQAGRVMLVEMETPFKTKQEGLEILRWQLKKSLPSELNDICLDFQVLSRSETGRRRVVASLMERAVLDQYQDVVERAGYHAVLVDFHAFNLYNYYRTRVDMGEDFVFIGIEGKVLNVEIFQGRSLVFHRVRDIAENAEQVFQELNRTLVGFQGGLQALRRSAAYLHTDWETREVLRDVLTSLFEKEPQLLSPHLERLLPAAADKSKLPEASIVDAVGAGERLLWGTA</sequence>
<dbReference type="PANTHER" id="PTHR32432">
    <property type="entry name" value="CELL DIVISION PROTEIN FTSA-RELATED"/>
    <property type="match status" value="1"/>
</dbReference>
<evidence type="ECO:0000313" key="1">
    <source>
        <dbReference type="EMBL" id="KIH76448.1"/>
    </source>
</evidence>
<name>A0A0C2ECX6_9BACT</name>
<dbReference type="InterPro" id="IPR050696">
    <property type="entry name" value="FtsA/MreB"/>
</dbReference>
<dbReference type="PANTHER" id="PTHR32432:SF3">
    <property type="entry name" value="ETHANOLAMINE UTILIZATION PROTEIN EUTJ"/>
    <property type="match status" value="1"/>
</dbReference>
<proteinExistence type="predicted"/>
<dbReference type="RefSeq" id="WP_040098968.1">
    <property type="nucleotide sequence ID" value="NZ_JWJD01000003.1"/>
</dbReference>
<dbReference type="AlphaFoldDB" id="A0A0C2ECX6"/>
<comment type="caution">
    <text evidence="1">The sequence shown here is derived from an EMBL/GenBank/DDBJ whole genome shotgun (WGS) entry which is preliminary data.</text>
</comment>
<organism evidence="1 2">
    <name type="scientific">Geoalkalibacter ferrihydriticus DSM 17813</name>
    <dbReference type="NCBI Taxonomy" id="1121915"/>
    <lineage>
        <taxon>Bacteria</taxon>
        <taxon>Pseudomonadati</taxon>
        <taxon>Thermodesulfobacteriota</taxon>
        <taxon>Desulfuromonadia</taxon>
        <taxon>Desulfuromonadales</taxon>
        <taxon>Geoalkalibacteraceae</taxon>
        <taxon>Geoalkalibacter</taxon>
    </lineage>
</organism>
<dbReference type="InterPro" id="IPR005883">
    <property type="entry name" value="PilM"/>
</dbReference>
<accession>A0A0C2ECX6</accession>
<evidence type="ECO:0008006" key="3">
    <source>
        <dbReference type="Google" id="ProtNLM"/>
    </source>
</evidence>
<gene>
    <name evidence="1" type="ORF">GFER_09575</name>
</gene>
<evidence type="ECO:0000313" key="2">
    <source>
        <dbReference type="Proteomes" id="UP000035068"/>
    </source>
</evidence>